<dbReference type="GO" id="GO:0020037">
    <property type="term" value="F:heme binding"/>
    <property type="evidence" value="ECO:0007669"/>
    <property type="project" value="InterPro"/>
</dbReference>
<dbReference type="AlphaFoldDB" id="A0A6A6EIP6"/>
<keyword evidence="5 6" id="KW-0408">Iron</keyword>
<keyword evidence="9" id="KW-1133">Transmembrane helix</keyword>
<dbReference type="InterPro" id="IPR017972">
    <property type="entry name" value="Cyt_P450_CS"/>
</dbReference>
<dbReference type="GO" id="GO:0005506">
    <property type="term" value="F:iron ion binding"/>
    <property type="evidence" value="ECO:0007669"/>
    <property type="project" value="InterPro"/>
</dbReference>
<feature type="transmembrane region" description="Helical" evidence="9">
    <location>
        <begin position="20"/>
        <end position="37"/>
    </location>
</feature>
<evidence type="ECO:0000313" key="10">
    <source>
        <dbReference type="EMBL" id="KAF2190000.1"/>
    </source>
</evidence>
<dbReference type="PROSITE" id="PS00086">
    <property type="entry name" value="CYTOCHROME_P450"/>
    <property type="match status" value="1"/>
</dbReference>
<dbReference type="GO" id="GO:0016705">
    <property type="term" value="F:oxidoreductase activity, acting on paired donors, with incorporation or reduction of molecular oxygen"/>
    <property type="evidence" value="ECO:0007669"/>
    <property type="project" value="InterPro"/>
</dbReference>
<keyword evidence="7" id="KW-0560">Oxidoreductase</keyword>
<dbReference type="Gene3D" id="1.10.630.10">
    <property type="entry name" value="Cytochrome P450"/>
    <property type="match status" value="1"/>
</dbReference>
<dbReference type="EMBL" id="ML994619">
    <property type="protein sequence ID" value="KAF2190000.1"/>
    <property type="molecule type" value="Genomic_DNA"/>
</dbReference>
<dbReference type="Pfam" id="PF00067">
    <property type="entry name" value="p450"/>
    <property type="match status" value="1"/>
</dbReference>
<evidence type="ECO:0000256" key="6">
    <source>
        <dbReference type="PIRSR" id="PIRSR602403-1"/>
    </source>
</evidence>
<comment type="similarity">
    <text evidence="2 7">Belongs to the cytochrome P450 family.</text>
</comment>
<feature type="binding site" description="axial binding residue" evidence="6">
    <location>
        <position position="461"/>
    </location>
    <ligand>
        <name>heme</name>
        <dbReference type="ChEBI" id="CHEBI:30413"/>
    </ligand>
    <ligandPart>
        <name>Fe</name>
        <dbReference type="ChEBI" id="CHEBI:18248"/>
    </ligandPart>
</feature>
<sequence length="537" mass="61904">MFPFTEPALAFLRIPTSQNALAAAILPLAALLSWRIWRFTIQPFFFPNEPEELPYWIPYFGHARSFFQDFNAALDNGRKYFKDTKVPYSVWIAGTRIYIVTAPTDVADLDRNTTTLSYHDTIRDMYKWIGATQDTINKLFVLDPSTPYNANLSRPILAVSMLTEYHRQQASPGKKLDELLHDRIIPSMYHALDFDDLHEHPSVLGRTAEGVRISLLDLCSQLFVRSTAEAFLGRTIWKVNPDLLRSFRAWERTNWKFMYQIPEFMSKDMMSAKDDIIHTFVKYFQVPIAERRDSSFFAQTVESMLREMECSEQEMAKIFLLHFWAILGNVYKVAFWAIAYLVYDAKLLEDIRTEIVPAMEDHKLNEEHLIENSPRLHSLVNEVLRLCVTSGLVRDIVKPTLIQGKVLREGSKLMIPYRQLHLNRDVWGQDPCSIKPERFVINTKLINSKSYRPFGGGHTLCPGRFLARRSVSFAVALLVGRFNISVDTERKENGEQKKAGDSVLSFPKMDTTKPSPGASLPHEGDDVIVFLRKYTKF</sequence>
<keyword evidence="7" id="KW-0503">Monooxygenase</keyword>
<keyword evidence="9" id="KW-0472">Membrane</keyword>
<comment type="cofactor">
    <cofactor evidence="1 6">
        <name>heme</name>
        <dbReference type="ChEBI" id="CHEBI:30413"/>
    </cofactor>
</comment>
<name>A0A6A6EIP6_9PEZI</name>
<keyword evidence="11" id="KW-1185">Reference proteome</keyword>
<keyword evidence="3 6" id="KW-0349">Heme</keyword>
<dbReference type="PANTHER" id="PTHR24304:SF2">
    <property type="entry name" value="24-HYDROXYCHOLESTEROL 7-ALPHA-HYDROXYLASE"/>
    <property type="match status" value="1"/>
</dbReference>
<reference evidence="10" key="1">
    <citation type="journal article" date="2020" name="Stud. Mycol.">
        <title>101 Dothideomycetes genomes: a test case for predicting lifestyles and emergence of pathogens.</title>
        <authorList>
            <person name="Haridas S."/>
            <person name="Albert R."/>
            <person name="Binder M."/>
            <person name="Bloem J."/>
            <person name="Labutti K."/>
            <person name="Salamov A."/>
            <person name="Andreopoulos B."/>
            <person name="Baker S."/>
            <person name="Barry K."/>
            <person name="Bills G."/>
            <person name="Bluhm B."/>
            <person name="Cannon C."/>
            <person name="Castanera R."/>
            <person name="Culley D."/>
            <person name="Daum C."/>
            <person name="Ezra D."/>
            <person name="Gonzalez J."/>
            <person name="Henrissat B."/>
            <person name="Kuo A."/>
            <person name="Liang C."/>
            <person name="Lipzen A."/>
            <person name="Lutzoni F."/>
            <person name="Magnuson J."/>
            <person name="Mondo S."/>
            <person name="Nolan M."/>
            <person name="Ohm R."/>
            <person name="Pangilinan J."/>
            <person name="Park H.-J."/>
            <person name="Ramirez L."/>
            <person name="Alfaro M."/>
            <person name="Sun H."/>
            <person name="Tritt A."/>
            <person name="Yoshinaga Y."/>
            <person name="Zwiers L.-H."/>
            <person name="Turgeon B."/>
            <person name="Goodwin S."/>
            <person name="Spatafora J."/>
            <person name="Crous P."/>
            <person name="Grigoriev I."/>
        </authorList>
    </citation>
    <scope>NUCLEOTIDE SEQUENCE</scope>
    <source>
        <strain evidence="10">CBS 207.26</strain>
    </source>
</reference>
<dbReference type="PRINTS" id="PR00465">
    <property type="entry name" value="EP450IV"/>
</dbReference>
<dbReference type="GO" id="GO:0008395">
    <property type="term" value="F:steroid hydroxylase activity"/>
    <property type="evidence" value="ECO:0007669"/>
    <property type="project" value="TreeGrafter"/>
</dbReference>
<feature type="region of interest" description="Disordered" evidence="8">
    <location>
        <begin position="490"/>
        <end position="519"/>
    </location>
</feature>
<dbReference type="InterPro" id="IPR002403">
    <property type="entry name" value="Cyt_P450_E_grp-IV"/>
</dbReference>
<dbReference type="SUPFAM" id="SSF48264">
    <property type="entry name" value="Cytochrome P450"/>
    <property type="match status" value="1"/>
</dbReference>
<feature type="transmembrane region" description="Helical" evidence="9">
    <location>
        <begin position="318"/>
        <end position="343"/>
    </location>
</feature>
<evidence type="ECO:0000256" key="8">
    <source>
        <dbReference type="SAM" id="MobiDB-lite"/>
    </source>
</evidence>
<evidence type="ECO:0000313" key="11">
    <source>
        <dbReference type="Proteomes" id="UP000800200"/>
    </source>
</evidence>
<keyword evidence="4 6" id="KW-0479">Metal-binding</keyword>
<dbReference type="InterPro" id="IPR036396">
    <property type="entry name" value="Cyt_P450_sf"/>
</dbReference>
<organism evidence="10 11">
    <name type="scientific">Zopfia rhizophila CBS 207.26</name>
    <dbReference type="NCBI Taxonomy" id="1314779"/>
    <lineage>
        <taxon>Eukaryota</taxon>
        <taxon>Fungi</taxon>
        <taxon>Dikarya</taxon>
        <taxon>Ascomycota</taxon>
        <taxon>Pezizomycotina</taxon>
        <taxon>Dothideomycetes</taxon>
        <taxon>Dothideomycetes incertae sedis</taxon>
        <taxon>Zopfiaceae</taxon>
        <taxon>Zopfia</taxon>
    </lineage>
</organism>
<evidence type="ECO:0000256" key="9">
    <source>
        <dbReference type="SAM" id="Phobius"/>
    </source>
</evidence>
<accession>A0A6A6EIP6</accession>
<dbReference type="InterPro" id="IPR050529">
    <property type="entry name" value="CYP450_sterol_14alpha_dmase"/>
</dbReference>
<dbReference type="InterPro" id="IPR001128">
    <property type="entry name" value="Cyt_P450"/>
</dbReference>
<dbReference type="PANTHER" id="PTHR24304">
    <property type="entry name" value="CYTOCHROME P450 FAMILY 7"/>
    <property type="match status" value="1"/>
</dbReference>
<dbReference type="CDD" id="cd11040">
    <property type="entry name" value="CYP7_CYP8-like"/>
    <property type="match status" value="1"/>
</dbReference>
<evidence type="ECO:0000256" key="7">
    <source>
        <dbReference type="RuleBase" id="RU000461"/>
    </source>
</evidence>
<evidence type="ECO:0000256" key="2">
    <source>
        <dbReference type="ARBA" id="ARBA00010617"/>
    </source>
</evidence>
<evidence type="ECO:0000256" key="1">
    <source>
        <dbReference type="ARBA" id="ARBA00001971"/>
    </source>
</evidence>
<proteinExistence type="inferred from homology"/>
<keyword evidence="9" id="KW-0812">Transmembrane</keyword>
<evidence type="ECO:0000256" key="3">
    <source>
        <dbReference type="ARBA" id="ARBA00022617"/>
    </source>
</evidence>
<evidence type="ECO:0000256" key="4">
    <source>
        <dbReference type="ARBA" id="ARBA00022723"/>
    </source>
</evidence>
<protein>
    <submittedName>
        <fullName evidence="10">Cytochrome P450</fullName>
    </submittedName>
</protein>
<dbReference type="Proteomes" id="UP000800200">
    <property type="component" value="Unassembled WGS sequence"/>
</dbReference>
<evidence type="ECO:0000256" key="5">
    <source>
        <dbReference type="ARBA" id="ARBA00023004"/>
    </source>
</evidence>
<feature type="compositionally biased region" description="Basic and acidic residues" evidence="8">
    <location>
        <begin position="490"/>
        <end position="500"/>
    </location>
</feature>
<gene>
    <name evidence="10" type="ORF">K469DRAFT_682171</name>
</gene>
<dbReference type="OrthoDB" id="1470350at2759"/>